<organism evidence="3 4">
    <name type="scientific">Flagellimonas pacifica</name>
    <dbReference type="NCBI Taxonomy" id="1247520"/>
    <lineage>
        <taxon>Bacteria</taxon>
        <taxon>Pseudomonadati</taxon>
        <taxon>Bacteroidota</taxon>
        <taxon>Flavobacteriia</taxon>
        <taxon>Flavobacteriales</taxon>
        <taxon>Flavobacteriaceae</taxon>
        <taxon>Flagellimonas</taxon>
    </lineage>
</organism>
<dbReference type="AlphaFoldDB" id="A0A285MX56"/>
<reference evidence="4" key="1">
    <citation type="submission" date="2017-09" db="EMBL/GenBank/DDBJ databases">
        <authorList>
            <person name="Varghese N."/>
            <person name="Submissions S."/>
        </authorList>
    </citation>
    <scope>NUCLEOTIDE SEQUENCE [LARGE SCALE GENOMIC DNA]</scope>
    <source>
        <strain evidence="4">DSM 25885</strain>
    </source>
</reference>
<proteinExistence type="predicted"/>
<evidence type="ECO:0000256" key="1">
    <source>
        <dbReference type="ARBA" id="ARBA00023239"/>
    </source>
</evidence>
<dbReference type="PANTHER" id="PTHR48080:SF2">
    <property type="entry name" value="D-GALACTONATE DEHYDRATASE"/>
    <property type="match status" value="1"/>
</dbReference>
<evidence type="ECO:0000313" key="4">
    <source>
        <dbReference type="Proteomes" id="UP000219048"/>
    </source>
</evidence>
<dbReference type="InterPro" id="IPR034593">
    <property type="entry name" value="DgoD-like"/>
</dbReference>
<dbReference type="SFLD" id="SFLDS00001">
    <property type="entry name" value="Enolase"/>
    <property type="match status" value="1"/>
</dbReference>
<dbReference type="SMART" id="SM00922">
    <property type="entry name" value="MR_MLE"/>
    <property type="match status" value="1"/>
</dbReference>
<dbReference type="InterPro" id="IPR013341">
    <property type="entry name" value="Mandelate_racemase_N_dom"/>
</dbReference>
<dbReference type="CDD" id="cd03316">
    <property type="entry name" value="MR_like"/>
    <property type="match status" value="1"/>
</dbReference>
<feature type="domain" description="Mandelate racemase/muconate lactonizing enzyme C-terminal" evidence="2">
    <location>
        <begin position="160"/>
        <end position="258"/>
    </location>
</feature>
<keyword evidence="4" id="KW-1185">Reference proteome</keyword>
<dbReference type="Gene3D" id="3.20.20.120">
    <property type="entry name" value="Enolase-like C-terminal domain"/>
    <property type="match status" value="1"/>
</dbReference>
<dbReference type="Pfam" id="PF02746">
    <property type="entry name" value="MR_MLE_N"/>
    <property type="match status" value="1"/>
</dbReference>
<dbReference type="InterPro" id="IPR013342">
    <property type="entry name" value="Mandelate_racemase_C"/>
</dbReference>
<dbReference type="Gene3D" id="3.30.390.10">
    <property type="entry name" value="Enolase-like, N-terminal domain"/>
    <property type="match status" value="1"/>
</dbReference>
<dbReference type="SUPFAM" id="SSF51604">
    <property type="entry name" value="Enolase C-terminal domain-like"/>
    <property type="match status" value="1"/>
</dbReference>
<dbReference type="PANTHER" id="PTHR48080">
    <property type="entry name" value="D-GALACTONATE DEHYDRATASE-RELATED"/>
    <property type="match status" value="1"/>
</dbReference>
<dbReference type="InterPro" id="IPR029017">
    <property type="entry name" value="Enolase-like_N"/>
</dbReference>
<dbReference type="InterPro" id="IPR036849">
    <property type="entry name" value="Enolase-like_C_sf"/>
</dbReference>
<sequence>MAMKITDIKVHIVGDVDHVDPKREPIESLAIVRVETDVGICGFAESFRVPPGVAIATMNGDQSFFGKVIIGQEIVHPEFIWQKMYDSMMHFNRRGWAIMCLGAIDIAIWDIYGKYLNQPVYKLLGGAHRCYYQTPESSPSIEVTPYCTVISSEWDNKRMIETQIENCLVLKELGYRAIKVEPLMSTSARIIELVTKVREAIGADMMLSVDVGYRFNDVASAFKACQALEELNIYFFETPFPVDSYLPYAELAKKTTIPIAMGEHAVTRFECLHMIEYGGVSVVQPYINTVGGITEAKRIVDNAKDKGASVIPGNWSTQINGCAAVHLAAYSQISPYIEYAPAEIYNAPLRSEIQKLGFPVVDGVIKLPEIPGIGFDVPDELIKEFKLEL</sequence>
<accession>A0A285MX56</accession>
<dbReference type="Proteomes" id="UP000219048">
    <property type="component" value="Unassembled WGS sequence"/>
</dbReference>
<evidence type="ECO:0000259" key="2">
    <source>
        <dbReference type="SMART" id="SM00922"/>
    </source>
</evidence>
<keyword evidence="3" id="KW-0413">Isomerase</keyword>
<dbReference type="GO" id="GO:0016829">
    <property type="term" value="F:lyase activity"/>
    <property type="evidence" value="ECO:0007669"/>
    <property type="project" value="UniProtKB-KW"/>
</dbReference>
<dbReference type="SUPFAM" id="SSF54826">
    <property type="entry name" value="Enolase N-terminal domain-like"/>
    <property type="match status" value="1"/>
</dbReference>
<dbReference type="InterPro" id="IPR029065">
    <property type="entry name" value="Enolase_C-like"/>
</dbReference>
<gene>
    <name evidence="3" type="ORF">SAMN06265377_3597</name>
</gene>
<protein>
    <submittedName>
        <fullName evidence="3">D-galactarolactone cycloisomerase</fullName>
    </submittedName>
</protein>
<name>A0A285MX56_9FLAO</name>
<evidence type="ECO:0000313" key="3">
    <source>
        <dbReference type="EMBL" id="SNZ01754.1"/>
    </source>
</evidence>
<dbReference type="GO" id="GO:0016854">
    <property type="term" value="F:racemase and epimerase activity"/>
    <property type="evidence" value="ECO:0007669"/>
    <property type="project" value="UniProtKB-ARBA"/>
</dbReference>
<keyword evidence="1" id="KW-0456">Lyase</keyword>
<dbReference type="EMBL" id="OBEH01000007">
    <property type="protein sequence ID" value="SNZ01754.1"/>
    <property type="molecule type" value="Genomic_DNA"/>
</dbReference>
<dbReference type="Pfam" id="PF13378">
    <property type="entry name" value="MR_MLE_C"/>
    <property type="match status" value="1"/>
</dbReference>